<evidence type="ECO:0000256" key="1">
    <source>
        <dbReference type="SAM" id="Phobius"/>
    </source>
</evidence>
<comment type="caution">
    <text evidence="2">The sequence shown here is derived from an EMBL/GenBank/DDBJ whole genome shotgun (WGS) entry which is preliminary data.</text>
</comment>
<accession>A0A941GWP2</accession>
<dbReference type="Proteomes" id="UP000767446">
    <property type="component" value="Unassembled WGS sequence"/>
</dbReference>
<sequence length="130" mass="15164">MTTLNPSPLTEATVELKPSYKIPLVLILAAIPLLLVQPWVSLVISLFGLFLMLQAATIKLKFTNTDLDIYRSEELIRRFPYVEWYSWQIFWEPVPILFYFKEVNSIHFLPILFEPKTLVACLEKYCPKQG</sequence>
<evidence type="ECO:0000313" key="2">
    <source>
        <dbReference type="EMBL" id="MBR8829143.1"/>
    </source>
</evidence>
<keyword evidence="1" id="KW-0472">Membrane</keyword>
<feature type="transmembrane region" description="Helical" evidence="1">
    <location>
        <begin position="20"/>
        <end position="53"/>
    </location>
</feature>
<protein>
    <submittedName>
        <fullName evidence="2">DUF3119 family protein</fullName>
    </submittedName>
</protein>
<gene>
    <name evidence="2" type="ORF">DSM107014_14810</name>
</gene>
<keyword evidence="1" id="KW-0812">Transmembrane</keyword>
<name>A0A941GWP2_9CHRO</name>
<dbReference type="PANTHER" id="PTHR35550">
    <property type="match status" value="1"/>
</dbReference>
<dbReference type="Pfam" id="PF11317">
    <property type="entry name" value="DUF3119"/>
    <property type="match status" value="1"/>
</dbReference>
<dbReference type="PANTHER" id="PTHR35550:SF2">
    <property type="entry name" value="OS05G0401200 PROTEIN"/>
    <property type="match status" value="1"/>
</dbReference>
<evidence type="ECO:0000313" key="3">
    <source>
        <dbReference type="Proteomes" id="UP000767446"/>
    </source>
</evidence>
<keyword evidence="1" id="KW-1133">Transmembrane helix</keyword>
<dbReference type="AlphaFoldDB" id="A0A941GWP2"/>
<dbReference type="EMBL" id="JADQBC010000111">
    <property type="protein sequence ID" value="MBR8829143.1"/>
    <property type="molecule type" value="Genomic_DNA"/>
</dbReference>
<proteinExistence type="predicted"/>
<organism evidence="2 3">
    <name type="scientific">Gomphosphaeria aponina SAG 52.96 = DSM 107014</name>
    <dbReference type="NCBI Taxonomy" id="1521640"/>
    <lineage>
        <taxon>Bacteria</taxon>
        <taxon>Bacillati</taxon>
        <taxon>Cyanobacteriota</taxon>
        <taxon>Cyanophyceae</taxon>
        <taxon>Oscillatoriophycideae</taxon>
        <taxon>Chroococcales</taxon>
        <taxon>Gomphosphaeriaceae</taxon>
        <taxon>Gomphosphaeria</taxon>
    </lineage>
</organism>
<reference evidence="2" key="1">
    <citation type="submission" date="2021-02" db="EMBL/GenBank/DDBJ databases">
        <title>Metagenome analyses of Stigonema ocellatum DSM 106950, Chlorogloea purpurea SAG 13.99 and Gomphosphaeria aponina DSM 107014.</title>
        <authorList>
            <person name="Marter P."/>
            <person name="Huang S."/>
        </authorList>
    </citation>
    <scope>NUCLEOTIDE SEQUENCE</scope>
    <source>
        <strain evidence="2">JP213</strain>
    </source>
</reference>
<dbReference type="InterPro" id="IPR021467">
    <property type="entry name" value="DUF3119"/>
</dbReference>